<keyword evidence="3" id="KW-1185">Reference proteome</keyword>
<evidence type="ECO:0000313" key="2">
    <source>
        <dbReference type="EMBL" id="PRC93436.1"/>
    </source>
</evidence>
<dbReference type="AlphaFoldDB" id="A0A2S9H0P6"/>
<evidence type="ECO:0000256" key="1">
    <source>
        <dbReference type="SAM" id="Phobius"/>
    </source>
</evidence>
<keyword evidence="1" id="KW-0472">Membrane</keyword>
<keyword evidence="1" id="KW-1133">Transmembrane helix</keyword>
<gene>
    <name evidence="2" type="ORF">S2091_1823</name>
</gene>
<dbReference type="Proteomes" id="UP000237839">
    <property type="component" value="Unassembled WGS sequence"/>
</dbReference>
<name>A0A2S9H0P6_9BURK</name>
<organism evidence="2 3">
    <name type="scientific">Solimicrobium silvestre</name>
    <dbReference type="NCBI Taxonomy" id="2099400"/>
    <lineage>
        <taxon>Bacteria</taxon>
        <taxon>Pseudomonadati</taxon>
        <taxon>Pseudomonadota</taxon>
        <taxon>Betaproteobacteria</taxon>
        <taxon>Burkholderiales</taxon>
        <taxon>Oxalobacteraceae</taxon>
        <taxon>Solimicrobium</taxon>
    </lineage>
</organism>
<comment type="caution">
    <text evidence="2">The sequence shown here is derived from an EMBL/GenBank/DDBJ whole genome shotgun (WGS) entry which is preliminary data.</text>
</comment>
<reference evidence="2 3" key="1">
    <citation type="submission" date="2018-02" db="EMBL/GenBank/DDBJ databases">
        <title>Solimicrobium silvestre gen. nov., sp. nov., isolated from alpine forest soil.</title>
        <authorList>
            <person name="Margesin R."/>
            <person name="Albuquerque L."/>
            <person name="Zhang D.-C."/>
            <person name="Froufe H.J.C."/>
            <person name="Severino R."/>
            <person name="Roxo I."/>
            <person name="Egas C."/>
            <person name="Da Costa M.S."/>
        </authorList>
    </citation>
    <scope>NUCLEOTIDE SEQUENCE [LARGE SCALE GENOMIC DNA]</scope>
    <source>
        <strain evidence="2 3">S20-91</strain>
    </source>
</reference>
<dbReference type="EMBL" id="PUGF01000007">
    <property type="protein sequence ID" value="PRC93436.1"/>
    <property type="molecule type" value="Genomic_DNA"/>
</dbReference>
<feature type="transmembrane region" description="Helical" evidence="1">
    <location>
        <begin position="22"/>
        <end position="42"/>
    </location>
</feature>
<keyword evidence="1" id="KW-0812">Transmembrane</keyword>
<proteinExistence type="predicted"/>
<accession>A0A2S9H0P6</accession>
<evidence type="ECO:0000313" key="3">
    <source>
        <dbReference type="Proteomes" id="UP000237839"/>
    </source>
</evidence>
<sequence>MSTSELKFEFFKKMKIARYYDCLWRPCFVPITFIFTLLYKYLFWNMPSIQLVVLFMIIYFVVGVILSIKLNATVECPNCGYAVFSKKTLLRPKQCVNCGFSFSRA</sequence>
<protein>
    <submittedName>
        <fullName evidence="2">Uncharacterized protein</fullName>
    </submittedName>
</protein>
<feature type="transmembrane region" description="Helical" evidence="1">
    <location>
        <begin position="48"/>
        <end position="68"/>
    </location>
</feature>